<dbReference type="GO" id="GO:0005829">
    <property type="term" value="C:cytosol"/>
    <property type="evidence" value="ECO:0007669"/>
    <property type="project" value="TreeGrafter"/>
</dbReference>
<evidence type="ECO:0000313" key="4">
    <source>
        <dbReference type="Proteomes" id="UP000516106"/>
    </source>
</evidence>
<dbReference type="InterPro" id="IPR036397">
    <property type="entry name" value="RNaseH_sf"/>
</dbReference>
<dbReference type="GO" id="GO:0004803">
    <property type="term" value="F:transposase activity"/>
    <property type="evidence" value="ECO:0007669"/>
    <property type="project" value="TreeGrafter"/>
</dbReference>
<dbReference type="PANTHER" id="PTHR10948">
    <property type="entry name" value="TRANSPOSASE"/>
    <property type="match status" value="1"/>
</dbReference>
<dbReference type="InterPro" id="IPR012337">
    <property type="entry name" value="RNaseH-like_sf"/>
</dbReference>
<evidence type="ECO:0000256" key="1">
    <source>
        <dbReference type="SAM" id="MobiDB-lite"/>
    </source>
</evidence>
<dbReference type="InterPro" id="IPR051917">
    <property type="entry name" value="Transposase-Integrase"/>
</dbReference>
<dbReference type="PANTHER" id="PTHR10948:SF23">
    <property type="entry name" value="TRANSPOSASE INSI FOR INSERTION SEQUENCE ELEMENT IS30A-RELATED"/>
    <property type="match status" value="1"/>
</dbReference>
<dbReference type="EMBL" id="AP023349">
    <property type="protein sequence ID" value="BCJ10199.1"/>
    <property type="molecule type" value="Genomic_DNA"/>
</dbReference>
<dbReference type="AlphaFoldDB" id="A0A7G1IRZ1"/>
<feature type="region of interest" description="Disordered" evidence="1">
    <location>
        <begin position="44"/>
        <end position="64"/>
    </location>
</feature>
<dbReference type="InterPro" id="IPR001584">
    <property type="entry name" value="Integrase_cat-core"/>
</dbReference>
<dbReference type="NCBIfam" id="NF033563">
    <property type="entry name" value="transpos_IS30"/>
    <property type="match status" value="1"/>
</dbReference>
<reference evidence="4" key="1">
    <citation type="submission" date="2020-08" db="EMBL/GenBank/DDBJ databases">
        <title>Complete genome sequence of Streptococcus mitis strain Nm-65.</title>
        <authorList>
            <person name="Tabata A."/>
            <person name="Ohkuni H."/>
            <person name="Nagamune H."/>
        </authorList>
    </citation>
    <scope>NUCLEOTIDE SEQUENCE [LARGE SCALE GENOMIC DNA]</scope>
    <source>
        <strain evidence="4">Nm-65</strain>
    </source>
</reference>
<name>A0A7G1IRZ1_STRMT</name>
<dbReference type="GO" id="GO:0003676">
    <property type="term" value="F:nucleic acid binding"/>
    <property type="evidence" value="ECO:0007669"/>
    <property type="project" value="InterPro"/>
</dbReference>
<dbReference type="GO" id="GO:0015074">
    <property type="term" value="P:DNA integration"/>
    <property type="evidence" value="ECO:0007669"/>
    <property type="project" value="InterPro"/>
</dbReference>
<evidence type="ECO:0000259" key="2">
    <source>
        <dbReference type="PROSITE" id="PS50994"/>
    </source>
</evidence>
<dbReference type="GO" id="GO:0032196">
    <property type="term" value="P:transposition"/>
    <property type="evidence" value="ECO:0007669"/>
    <property type="project" value="TreeGrafter"/>
</dbReference>
<dbReference type="SUPFAM" id="SSF53098">
    <property type="entry name" value="Ribonuclease H-like"/>
    <property type="match status" value="1"/>
</dbReference>
<gene>
    <name evidence="3" type="ORF">SMNM65_06310</name>
</gene>
<accession>A0A7G1IRZ1</accession>
<feature type="compositionally biased region" description="Basic residues" evidence="1">
    <location>
        <begin position="44"/>
        <end position="61"/>
    </location>
</feature>
<dbReference type="InterPro" id="IPR053392">
    <property type="entry name" value="Transposase_IS30-like"/>
</dbReference>
<dbReference type="Gene3D" id="3.30.420.10">
    <property type="entry name" value="Ribonuclease H-like superfamily/Ribonuclease H"/>
    <property type="match status" value="1"/>
</dbReference>
<protein>
    <recommendedName>
        <fullName evidence="2">Integrase catalytic domain-containing protein</fullName>
    </recommendedName>
</protein>
<evidence type="ECO:0000313" key="3">
    <source>
        <dbReference type="EMBL" id="BCJ10199.1"/>
    </source>
</evidence>
<dbReference type="PROSITE" id="PS50994">
    <property type="entry name" value="INTEGRASE"/>
    <property type="match status" value="1"/>
</dbReference>
<dbReference type="Proteomes" id="UP000516106">
    <property type="component" value="Chromosome"/>
</dbReference>
<sequence>MLNHLLKRYEKVYEDEVIPSTKTLYNYINQGLLEIKRIDLPRATRMKPRTKKRSSTHKRLAGKSIDERPEVIQTRSEFGHWEIDLMIGKKFINEAVLLTLDERKTRFAIARKLPFKSADLVNHEINKIVTQYQELDFRTITADNGVEFSKLGELKCVEDVFYAHPYSSHERGTNEYFNGLLREFLPKSQSFNTLTDKELQVYVAAINHRPRKLLGFLSSSELLEQLEAK</sequence>
<feature type="domain" description="Integrase catalytic" evidence="2">
    <location>
        <begin position="65"/>
        <end position="227"/>
    </location>
</feature>
<proteinExistence type="predicted"/>
<organism evidence="3 4">
    <name type="scientific">Streptococcus mitis</name>
    <dbReference type="NCBI Taxonomy" id="28037"/>
    <lineage>
        <taxon>Bacteria</taxon>
        <taxon>Bacillati</taxon>
        <taxon>Bacillota</taxon>
        <taxon>Bacilli</taxon>
        <taxon>Lactobacillales</taxon>
        <taxon>Streptococcaceae</taxon>
        <taxon>Streptococcus</taxon>
        <taxon>Streptococcus mitis group</taxon>
    </lineage>
</organism>